<feature type="transmembrane region" description="Helical" evidence="1">
    <location>
        <begin position="7"/>
        <end position="28"/>
    </location>
</feature>
<feature type="transmembrane region" description="Helical" evidence="1">
    <location>
        <begin position="678"/>
        <end position="698"/>
    </location>
</feature>
<evidence type="ECO:0008006" key="4">
    <source>
        <dbReference type="Google" id="ProtNLM"/>
    </source>
</evidence>
<feature type="transmembrane region" description="Helical" evidence="1">
    <location>
        <begin position="655"/>
        <end position="672"/>
    </location>
</feature>
<feature type="transmembrane region" description="Helical" evidence="1">
    <location>
        <begin position="615"/>
        <end position="635"/>
    </location>
</feature>
<dbReference type="RefSeq" id="WP_128145420.1">
    <property type="nucleotide sequence ID" value="NZ_JAJFOE010000001.1"/>
</dbReference>
<feature type="transmembrane region" description="Helical" evidence="1">
    <location>
        <begin position="541"/>
        <end position="561"/>
    </location>
</feature>
<accession>A0A378X2L7</accession>
<evidence type="ECO:0000313" key="3">
    <source>
        <dbReference type="Proteomes" id="UP000255082"/>
    </source>
</evidence>
<feature type="transmembrane region" description="Helical" evidence="1">
    <location>
        <begin position="513"/>
        <end position="535"/>
    </location>
</feature>
<gene>
    <name evidence="2" type="ORF">NCTC13184_05807</name>
</gene>
<sequence>MKSKLRLALRALPAAIATSVFTTALGVAINVATNGGDAKLWNRVSVVVGVLTVVGALMEVRLRPRPLAASEPAESDESRDPRTSVEKRGVSLTAVIVVGGTIAAVTTGFYLVLNLPLPGDLYVPLGTAATVTVLVLLIWALATPGSGGPVTMSDQDVELRVASLIAALEAGWLSELALRQVDAVSVLTPRRHRVQLRPGAWTPVGPSVSGGLIDSYREMPSRRMVVLGGAGAGKSVAMAQLALAMCGARTPKQPVPVLLSAATWPGAVASAHDGRGAPAVAAGLVNWIESELIRINSGLEVAVAPSTTLAHHLASSGMILPLIDEIDHLQPPFRSGLLQALNAAAADANLLSSVVIASRPKEYAEVVDSTGPLTQAAQFMLEDVPVNDAVDYLCVGDERLWAPVRQRVREDELAAARFHTAIPTPLMAFLARAVYQPTSSAALASPPTDPAELLAFDTPDAAQVHLLAGFIPAVYRDSDIPIAKIERYYRFLAANLHNGDIVWWKLWGTISRFWRAVPLGMLGGLLGGALGFALWQLSSAPVWMAIAATSFGVLAGVLIAVNQNPREEPAEFRFHRQGWRECGASPSLGLGAAGLTLLTAGLATRLFGPRQYEWWLLPVAGLVAGCGPGLVVWNLRREIPGSAARLQEVKLTAPAGALGATVVALIGLETHARLGTPLAWVVVGLAFGLLSGLAYVPKAPVPIAPARSMGEMITSNRNFTLYFSVMFAGAYSLILWAMLGWVPGVIAGAAIGVMFGFSTNIWGHWLIYCRVWLRLRGLVPAHFEAFIEDACRRGVLYRSGSAYRFRHALLEKHLRQPAVSDG</sequence>
<organism evidence="2 3">
    <name type="scientific">Nocardia africana</name>
    <dbReference type="NCBI Taxonomy" id="134964"/>
    <lineage>
        <taxon>Bacteria</taxon>
        <taxon>Bacillati</taxon>
        <taxon>Actinomycetota</taxon>
        <taxon>Actinomycetes</taxon>
        <taxon>Mycobacteriales</taxon>
        <taxon>Nocardiaceae</taxon>
        <taxon>Nocardia</taxon>
    </lineage>
</organism>
<dbReference type="AlphaFoldDB" id="A0A378X2L7"/>
<reference evidence="2 3" key="1">
    <citation type="submission" date="2018-06" db="EMBL/GenBank/DDBJ databases">
        <authorList>
            <consortium name="Pathogen Informatics"/>
            <person name="Doyle S."/>
        </authorList>
    </citation>
    <scope>NUCLEOTIDE SEQUENCE [LARGE SCALE GENOMIC DNA]</scope>
    <source>
        <strain evidence="2 3">NCTC13184</strain>
    </source>
</reference>
<feature type="transmembrane region" description="Helical" evidence="1">
    <location>
        <begin position="745"/>
        <end position="768"/>
    </location>
</feature>
<dbReference type="Gene3D" id="3.40.50.300">
    <property type="entry name" value="P-loop containing nucleotide triphosphate hydrolases"/>
    <property type="match status" value="1"/>
</dbReference>
<feature type="transmembrane region" description="Helical" evidence="1">
    <location>
        <begin position="582"/>
        <end position="603"/>
    </location>
</feature>
<dbReference type="Proteomes" id="UP000255082">
    <property type="component" value="Unassembled WGS sequence"/>
</dbReference>
<keyword evidence="1" id="KW-0472">Membrane</keyword>
<keyword evidence="1" id="KW-0812">Transmembrane</keyword>
<feature type="transmembrane region" description="Helical" evidence="1">
    <location>
        <begin position="40"/>
        <end position="58"/>
    </location>
</feature>
<feature type="transmembrane region" description="Helical" evidence="1">
    <location>
        <begin position="719"/>
        <end position="739"/>
    </location>
</feature>
<feature type="transmembrane region" description="Helical" evidence="1">
    <location>
        <begin position="121"/>
        <end position="142"/>
    </location>
</feature>
<protein>
    <recommendedName>
        <fullName evidence="4">NACHT domain-containing protein</fullName>
    </recommendedName>
</protein>
<evidence type="ECO:0000313" key="2">
    <source>
        <dbReference type="EMBL" id="SUA47267.1"/>
    </source>
</evidence>
<keyword evidence="1" id="KW-1133">Transmembrane helix</keyword>
<feature type="transmembrane region" description="Helical" evidence="1">
    <location>
        <begin position="89"/>
        <end position="115"/>
    </location>
</feature>
<proteinExistence type="predicted"/>
<dbReference type="OrthoDB" id="419058at2"/>
<evidence type="ECO:0000256" key="1">
    <source>
        <dbReference type="SAM" id="Phobius"/>
    </source>
</evidence>
<name>A0A378X2L7_9NOCA</name>
<dbReference type="EMBL" id="UGRU01000001">
    <property type="protein sequence ID" value="SUA47267.1"/>
    <property type="molecule type" value="Genomic_DNA"/>
</dbReference>
<dbReference type="InterPro" id="IPR027417">
    <property type="entry name" value="P-loop_NTPase"/>
</dbReference>